<evidence type="ECO:0008006" key="3">
    <source>
        <dbReference type="Google" id="ProtNLM"/>
    </source>
</evidence>
<gene>
    <name evidence="1" type="ORF">GCM10023165_23480</name>
</gene>
<keyword evidence="2" id="KW-1185">Reference proteome</keyword>
<protein>
    <recommendedName>
        <fullName evidence="3">Lipoprotein</fullName>
    </recommendedName>
</protein>
<dbReference type="EMBL" id="BAABGJ010000020">
    <property type="protein sequence ID" value="GAA4342096.1"/>
    <property type="molecule type" value="Genomic_DNA"/>
</dbReference>
<dbReference type="RefSeq" id="WP_345538012.1">
    <property type="nucleotide sequence ID" value="NZ_BAABGJ010000020.1"/>
</dbReference>
<dbReference type="PROSITE" id="PS51257">
    <property type="entry name" value="PROKAR_LIPOPROTEIN"/>
    <property type="match status" value="1"/>
</dbReference>
<evidence type="ECO:0000313" key="2">
    <source>
        <dbReference type="Proteomes" id="UP001500975"/>
    </source>
</evidence>
<comment type="caution">
    <text evidence="1">The sequence shown here is derived from an EMBL/GenBank/DDBJ whole genome shotgun (WGS) entry which is preliminary data.</text>
</comment>
<dbReference type="Proteomes" id="UP001500975">
    <property type="component" value="Unassembled WGS sequence"/>
</dbReference>
<proteinExistence type="predicted"/>
<evidence type="ECO:0000313" key="1">
    <source>
        <dbReference type="EMBL" id="GAA4342096.1"/>
    </source>
</evidence>
<reference evidence="2" key="1">
    <citation type="journal article" date="2019" name="Int. J. Syst. Evol. Microbiol.">
        <title>The Global Catalogue of Microorganisms (GCM) 10K type strain sequencing project: providing services to taxonomists for standard genome sequencing and annotation.</title>
        <authorList>
            <consortium name="The Broad Institute Genomics Platform"/>
            <consortium name="The Broad Institute Genome Sequencing Center for Infectious Disease"/>
            <person name="Wu L."/>
            <person name="Ma J."/>
        </authorList>
    </citation>
    <scope>NUCLEOTIDE SEQUENCE [LARGE SCALE GENOMIC DNA]</scope>
    <source>
        <strain evidence="2">JCM 17804</strain>
    </source>
</reference>
<name>A0ABP8HPE5_9BURK</name>
<sequence>MRLFTCLIVSLAVFAGCIAAWWFYWPAWHVESRVKSRLTHPAAARFSGVIYDKHTGTACGYVNAQAQDRPAGRTHFILMADGEVRFDPKDPIRGTALQQLENLRKQADYLALAYEYCRG</sequence>
<organism evidence="1 2">
    <name type="scientific">Variovorax defluvii</name>
    <dbReference type="NCBI Taxonomy" id="913761"/>
    <lineage>
        <taxon>Bacteria</taxon>
        <taxon>Pseudomonadati</taxon>
        <taxon>Pseudomonadota</taxon>
        <taxon>Betaproteobacteria</taxon>
        <taxon>Burkholderiales</taxon>
        <taxon>Comamonadaceae</taxon>
        <taxon>Variovorax</taxon>
    </lineage>
</organism>
<accession>A0ABP8HPE5</accession>